<dbReference type="PANTHER" id="PTHR11246:SF3">
    <property type="entry name" value="CROOKED NECK-LIKE PROTEIN 1"/>
    <property type="match status" value="1"/>
</dbReference>
<comment type="subcellular location">
    <subcellularLocation>
        <location evidence="1">Nucleus</location>
    </subcellularLocation>
</comment>
<gene>
    <name evidence="7" type="ORF">BD410DRAFT_845449</name>
</gene>
<evidence type="ECO:0000313" key="7">
    <source>
        <dbReference type="EMBL" id="TDL15114.1"/>
    </source>
</evidence>
<evidence type="ECO:0000313" key="8">
    <source>
        <dbReference type="Proteomes" id="UP000294933"/>
    </source>
</evidence>
<reference evidence="7 8" key="1">
    <citation type="submission" date="2018-06" db="EMBL/GenBank/DDBJ databases">
        <title>A transcriptomic atlas of mushroom development highlights an independent origin of complex multicellularity.</title>
        <authorList>
            <consortium name="DOE Joint Genome Institute"/>
            <person name="Krizsan K."/>
            <person name="Almasi E."/>
            <person name="Merenyi Z."/>
            <person name="Sahu N."/>
            <person name="Viragh M."/>
            <person name="Koszo T."/>
            <person name="Mondo S."/>
            <person name="Kiss B."/>
            <person name="Balint B."/>
            <person name="Kues U."/>
            <person name="Barry K."/>
            <person name="Hegedus J.C."/>
            <person name="Henrissat B."/>
            <person name="Johnson J."/>
            <person name="Lipzen A."/>
            <person name="Ohm R."/>
            <person name="Nagy I."/>
            <person name="Pangilinan J."/>
            <person name="Yan J."/>
            <person name="Xiong Y."/>
            <person name="Grigoriev I.V."/>
            <person name="Hibbett D.S."/>
            <person name="Nagy L.G."/>
        </authorList>
    </citation>
    <scope>NUCLEOTIDE SEQUENCE [LARGE SCALE GENOMIC DNA]</scope>
    <source>
        <strain evidence="7 8">SZMC22713</strain>
    </source>
</reference>
<evidence type="ECO:0000256" key="4">
    <source>
        <dbReference type="ARBA" id="ARBA00022737"/>
    </source>
</evidence>
<dbReference type="GO" id="GO:0000245">
    <property type="term" value="P:spliceosomal complex assembly"/>
    <property type="evidence" value="ECO:0007669"/>
    <property type="project" value="TreeGrafter"/>
</dbReference>
<keyword evidence="6" id="KW-0539">Nucleus</keyword>
<dbReference type="GO" id="GO:0000974">
    <property type="term" value="C:Prp19 complex"/>
    <property type="evidence" value="ECO:0007669"/>
    <property type="project" value="TreeGrafter"/>
</dbReference>
<dbReference type="EMBL" id="ML170289">
    <property type="protein sequence ID" value="TDL15114.1"/>
    <property type="molecule type" value="Genomic_DNA"/>
</dbReference>
<dbReference type="VEuPathDB" id="FungiDB:BD410DRAFT_845449"/>
<proteinExistence type="inferred from homology"/>
<dbReference type="GO" id="GO:0071014">
    <property type="term" value="C:post-mRNA release spliceosomal complex"/>
    <property type="evidence" value="ECO:0007669"/>
    <property type="project" value="TreeGrafter"/>
</dbReference>
<dbReference type="GO" id="GO:0071007">
    <property type="term" value="C:U2-type catalytic step 2 spliceosome"/>
    <property type="evidence" value="ECO:0007669"/>
    <property type="project" value="TreeGrafter"/>
</dbReference>
<sequence>MTCAIFQHRLLQDPIHSTLTGLTFYVHLQLLQRFLSEGLRHWFLIFDERQGFLELSLSARQYLHLHVHIQYRFLLSTATNPASLDAAPVSVRTASTALSGDIDMELAVRDGLAARRPPQPGGFFDATTLWSTCLATAPPAPPTRVSTAPPGPAPQTWYYRRRPRDDETYGNVHPPLVPPPGFFSPGPSAAPEPGVPFVPMMPMPAPVGIPAPFNEILELLRQNRLAQTASIDQQREIMRYMRGLNEWLEHDVCDRWALYAAHTEFEIQHGMHSTIKFTTLGKRRIQYKEILRDPNNYDMWFDYARLEERAVKSLVEESASVEGVKEAVGRVREVYERAVANVPPGDAKRFWRRYIFL</sequence>
<dbReference type="Proteomes" id="UP000294933">
    <property type="component" value="Unassembled WGS sequence"/>
</dbReference>
<evidence type="ECO:0000256" key="5">
    <source>
        <dbReference type="ARBA" id="ARBA00023187"/>
    </source>
</evidence>
<comment type="similarity">
    <text evidence="2">Belongs to the crooked-neck family.</text>
</comment>
<keyword evidence="5" id="KW-0508">mRNA splicing</keyword>
<dbReference type="STRING" id="50990.A0A4Y7PI14"/>
<dbReference type="InterPro" id="IPR045075">
    <property type="entry name" value="Syf1-like"/>
</dbReference>
<dbReference type="OrthoDB" id="2507336at2759"/>
<evidence type="ECO:0000256" key="2">
    <source>
        <dbReference type="ARBA" id="ARBA00008644"/>
    </source>
</evidence>
<dbReference type="Gene3D" id="1.25.40.10">
    <property type="entry name" value="Tetratricopeptide repeat domain"/>
    <property type="match status" value="1"/>
</dbReference>
<dbReference type="AlphaFoldDB" id="A0A4Y7PI14"/>
<dbReference type="PANTHER" id="PTHR11246">
    <property type="entry name" value="PRE-MRNA SPLICING FACTOR"/>
    <property type="match status" value="1"/>
</dbReference>
<evidence type="ECO:0000256" key="3">
    <source>
        <dbReference type="ARBA" id="ARBA00022664"/>
    </source>
</evidence>
<organism evidence="7 8">
    <name type="scientific">Rickenella mellea</name>
    <dbReference type="NCBI Taxonomy" id="50990"/>
    <lineage>
        <taxon>Eukaryota</taxon>
        <taxon>Fungi</taxon>
        <taxon>Dikarya</taxon>
        <taxon>Basidiomycota</taxon>
        <taxon>Agaricomycotina</taxon>
        <taxon>Agaricomycetes</taxon>
        <taxon>Hymenochaetales</taxon>
        <taxon>Rickenellaceae</taxon>
        <taxon>Rickenella</taxon>
    </lineage>
</organism>
<accession>A0A4Y7PI14</accession>
<keyword evidence="3" id="KW-0507">mRNA processing</keyword>
<evidence type="ECO:0000256" key="6">
    <source>
        <dbReference type="ARBA" id="ARBA00023242"/>
    </source>
</evidence>
<dbReference type="SUPFAM" id="SSF48452">
    <property type="entry name" value="TPR-like"/>
    <property type="match status" value="1"/>
</dbReference>
<dbReference type="GO" id="GO:0071011">
    <property type="term" value="C:precatalytic spliceosome"/>
    <property type="evidence" value="ECO:0007669"/>
    <property type="project" value="TreeGrafter"/>
</dbReference>
<keyword evidence="8" id="KW-1185">Reference proteome</keyword>
<keyword evidence="4" id="KW-0677">Repeat</keyword>
<protein>
    <submittedName>
        <fullName evidence="7">Uncharacterized protein</fullName>
    </submittedName>
</protein>
<evidence type="ECO:0000256" key="1">
    <source>
        <dbReference type="ARBA" id="ARBA00004123"/>
    </source>
</evidence>
<dbReference type="InterPro" id="IPR011990">
    <property type="entry name" value="TPR-like_helical_dom_sf"/>
</dbReference>
<name>A0A4Y7PI14_9AGAM</name>